<protein>
    <submittedName>
        <fullName evidence="2">Polysaccharide pyruvyl transferase</fullName>
    </submittedName>
</protein>
<accession>A0A174MSE6</accession>
<dbReference type="Proteomes" id="UP000095788">
    <property type="component" value="Unassembled WGS sequence"/>
</dbReference>
<sequence length="301" mass="35073">MKLISRIKRRIKQDALMNVFYPLKNLVIEFLSNNYILLSSSVSPVSHNWGDDASEWLIIHFLNPCTKIVQYKYSWNLRRKNNYLCIGSIISWMSNKKSIIWGSGLLYPEQRIKAPPLKVYAVRGPLTREYLVSYGVNCPEIYGDPALLFPLFYKPIVEKRYKYGIIPHFRDKQSVLLQQYRQDENVLIIDVENVKPWHKFIDDIASCDFIISSSLHGIIISDAYKVPNIWVEFSGGETKRFAFYDYLASVGKSDIEPILFSQLSDIDELFRVSLWKEPVIDIKKLLDVCPFIETRNEKSSI</sequence>
<dbReference type="RefSeq" id="WP_057281145.1">
    <property type="nucleotide sequence ID" value="NZ_CZBF01000001.1"/>
</dbReference>
<gene>
    <name evidence="2" type="ORF">ERS852554_00582</name>
</gene>
<dbReference type="Pfam" id="PF04230">
    <property type="entry name" value="PS_pyruv_trans"/>
    <property type="match status" value="1"/>
</dbReference>
<reference evidence="2 3" key="1">
    <citation type="submission" date="2015-09" db="EMBL/GenBank/DDBJ databases">
        <authorList>
            <consortium name="Pathogen Informatics"/>
        </authorList>
    </citation>
    <scope>NUCLEOTIDE SEQUENCE [LARGE SCALE GENOMIC DNA]</scope>
    <source>
        <strain evidence="2 3">2789STDY5834942</strain>
    </source>
</reference>
<dbReference type="GO" id="GO:0016740">
    <property type="term" value="F:transferase activity"/>
    <property type="evidence" value="ECO:0007669"/>
    <property type="project" value="UniProtKB-KW"/>
</dbReference>
<dbReference type="InterPro" id="IPR007345">
    <property type="entry name" value="Polysacch_pyruvyl_Trfase"/>
</dbReference>
<organism evidence="2 3">
    <name type="scientific">Bacteroides uniformis</name>
    <dbReference type="NCBI Taxonomy" id="820"/>
    <lineage>
        <taxon>Bacteria</taxon>
        <taxon>Pseudomonadati</taxon>
        <taxon>Bacteroidota</taxon>
        <taxon>Bacteroidia</taxon>
        <taxon>Bacteroidales</taxon>
        <taxon>Bacteroidaceae</taxon>
        <taxon>Bacteroides</taxon>
    </lineage>
</organism>
<evidence type="ECO:0000313" key="2">
    <source>
        <dbReference type="EMBL" id="CUP39344.1"/>
    </source>
</evidence>
<evidence type="ECO:0000313" key="3">
    <source>
        <dbReference type="Proteomes" id="UP000095788"/>
    </source>
</evidence>
<evidence type="ECO:0000259" key="1">
    <source>
        <dbReference type="Pfam" id="PF04230"/>
    </source>
</evidence>
<name>A0A174MSE6_BACUN</name>
<feature type="domain" description="Polysaccharide pyruvyl transferase" evidence="1">
    <location>
        <begin position="86"/>
        <end position="232"/>
    </location>
</feature>
<proteinExistence type="predicted"/>
<keyword evidence="2" id="KW-0808">Transferase</keyword>
<dbReference type="AlphaFoldDB" id="A0A174MSE6"/>
<dbReference type="EMBL" id="CZBF01000001">
    <property type="protein sequence ID" value="CUP39344.1"/>
    <property type="molecule type" value="Genomic_DNA"/>
</dbReference>